<evidence type="ECO:0000256" key="2">
    <source>
        <dbReference type="ARBA" id="ARBA00022553"/>
    </source>
</evidence>
<dbReference type="Proteomes" id="UP000255467">
    <property type="component" value="Unassembled WGS sequence"/>
</dbReference>
<feature type="transmembrane region" description="Helical" evidence="13">
    <location>
        <begin position="57"/>
        <end position="77"/>
    </location>
</feature>
<evidence type="ECO:0000256" key="10">
    <source>
        <dbReference type="ARBA" id="ARBA00023136"/>
    </source>
</evidence>
<dbReference type="InterPro" id="IPR036890">
    <property type="entry name" value="HATPase_C_sf"/>
</dbReference>
<dbReference type="SMART" id="SM00091">
    <property type="entry name" value="PAS"/>
    <property type="match status" value="1"/>
</dbReference>
<dbReference type="InterPro" id="IPR000014">
    <property type="entry name" value="PAS"/>
</dbReference>
<sequence length="477" mass="52604">MKDGKAIPYLAALSGLVVVTTVLWPLRELIRDNPGTSALVYVLVVLLVALRWGRTPALATSVAAILVWNSVFLSPYLGWFEAPAYLDDWILLAVFVITAGTVGSLAATTKRRAEQTEAVRAEVERLYTELRQESGERRQAEEALRSSESRLRGLFESAPDSVVVLDAAGRVVQANSRTELMFGYPAGELVGRSVESLIAEGLRERHRAHRDNFTDPADGRSPDAEFRARRRDGSEFPIDVVLNSMGAGADALTIEVFRDITDRKHSDDRIRAALEEKATLLDEIHHRVKNNLQIITSLLSLQTRRLTDRRVQDAFTASQDRIRSMSLIHEKLYQSEGSAQIDAGDYIHTLTGNLIRSYGLDQQRIQLRAKVENVRLGVDIAVPCGLLVSELVTNALKHAFPGDRAGEILVELCPLDGGVLRLLVSDDGVGMPPELDFRTTKSLGLRLVTALAAQLNGVVRRLDTTGTAIEVRFAVDR</sequence>
<feature type="region of interest" description="Disordered" evidence="12">
    <location>
        <begin position="208"/>
        <end position="229"/>
    </location>
</feature>
<dbReference type="OrthoDB" id="3687827at2"/>
<keyword evidence="11" id="KW-0175">Coiled coil</keyword>
<dbReference type="Gene3D" id="3.30.450.20">
    <property type="entry name" value="PAS domain"/>
    <property type="match status" value="1"/>
</dbReference>
<keyword evidence="5" id="KW-0547">Nucleotide-binding</keyword>
<feature type="domain" description="PAS" evidence="14">
    <location>
        <begin position="147"/>
        <end position="193"/>
    </location>
</feature>
<dbReference type="CDD" id="cd00130">
    <property type="entry name" value="PAS"/>
    <property type="match status" value="1"/>
</dbReference>
<evidence type="ECO:0000256" key="11">
    <source>
        <dbReference type="SAM" id="Coils"/>
    </source>
</evidence>
<dbReference type="Pfam" id="PF13493">
    <property type="entry name" value="DUF4118"/>
    <property type="match status" value="1"/>
</dbReference>
<evidence type="ECO:0000256" key="6">
    <source>
        <dbReference type="ARBA" id="ARBA00022777"/>
    </source>
</evidence>
<dbReference type="SUPFAM" id="SSF55785">
    <property type="entry name" value="PYP-like sensor domain (PAS domain)"/>
    <property type="match status" value="1"/>
</dbReference>
<dbReference type="Pfam" id="PF02518">
    <property type="entry name" value="HATPase_c"/>
    <property type="match status" value="1"/>
</dbReference>
<feature type="coiled-coil region" evidence="11">
    <location>
        <begin position="113"/>
        <end position="150"/>
    </location>
</feature>
<proteinExistence type="predicted"/>
<dbReference type="NCBIfam" id="TIGR00229">
    <property type="entry name" value="sensory_box"/>
    <property type="match status" value="1"/>
</dbReference>
<feature type="domain" description="PAC" evidence="15">
    <location>
        <begin position="222"/>
        <end position="272"/>
    </location>
</feature>
<feature type="transmembrane region" description="Helical" evidence="13">
    <location>
        <begin position="33"/>
        <end position="50"/>
    </location>
</feature>
<evidence type="ECO:0000259" key="15">
    <source>
        <dbReference type="PROSITE" id="PS50113"/>
    </source>
</evidence>
<dbReference type="EC" id="2.7.13.3" evidence="16"/>
<protein>
    <submittedName>
        <fullName evidence="16">Probable sensor histidine kinase pdtaS</fullName>
        <ecNumber evidence="16">2.7.13.3</ecNumber>
    </submittedName>
</protein>
<dbReference type="RefSeq" id="WP_051037448.1">
    <property type="nucleotide sequence ID" value="NZ_JADLRH010000003.1"/>
</dbReference>
<dbReference type="InterPro" id="IPR000700">
    <property type="entry name" value="PAS-assoc_C"/>
</dbReference>
<dbReference type="SMART" id="SM00387">
    <property type="entry name" value="HATPase_c"/>
    <property type="match status" value="1"/>
</dbReference>
<dbReference type="GO" id="GO:0004673">
    <property type="term" value="F:protein histidine kinase activity"/>
    <property type="evidence" value="ECO:0007669"/>
    <property type="project" value="UniProtKB-EC"/>
</dbReference>
<evidence type="ECO:0000313" key="16">
    <source>
        <dbReference type="EMBL" id="SUA80638.1"/>
    </source>
</evidence>
<keyword evidence="2" id="KW-0597">Phosphoprotein</keyword>
<dbReference type="STRING" id="1406858.GCA_000710895_06455"/>
<keyword evidence="17" id="KW-1185">Reference proteome</keyword>
<gene>
    <name evidence="16" type="primary">pdtaS_2</name>
    <name evidence="16" type="ORF">NCTC1934_04377</name>
</gene>
<dbReference type="InterPro" id="IPR003594">
    <property type="entry name" value="HATPase_dom"/>
</dbReference>
<evidence type="ECO:0000256" key="1">
    <source>
        <dbReference type="ARBA" id="ARBA00004141"/>
    </source>
</evidence>
<dbReference type="Gene3D" id="3.30.565.10">
    <property type="entry name" value="Histidine kinase-like ATPase, C-terminal domain"/>
    <property type="match status" value="1"/>
</dbReference>
<dbReference type="GO" id="GO:0000160">
    <property type="term" value="P:phosphorelay signal transduction system"/>
    <property type="evidence" value="ECO:0007669"/>
    <property type="project" value="UniProtKB-KW"/>
</dbReference>
<comment type="subcellular location">
    <subcellularLocation>
        <location evidence="1">Membrane</location>
        <topology evidence="1">Multi-pass membrane protein</topology>
    </subcellularLocation>
</comment>
<evidence type="ECO:0000256" key="9">
    <source>
        <dbReference type="ARBA" id="ARBA00023012"/>
    </source>
</evidence>
<dbReference type="PANTHER" id="PTHR43065:SF23">
    <property type="entry name" value="SENSOR HISTIDINE KINASE PDTAS"/>
    <property type="match status" value="1"/>
</dbReference>
<dbReference type="PANTHER" id="PTHR43065">
    <property type="entry name" value="SENSOR HISTIDINE KINASE"/>
    <property type="match status" value="1"/>
</dbReference>
<evidence type="ECO:0000256" key="4">
    <source>
        <dbReference type="ARBA" id="ARBA00022692"/>
    </source>
</evidence>
<reference evidence="16 17" key="1">
    <citation type="submission" date="2018-06" db="EMBL/GenBank/DDBJ databases">
        <authorList>
            <consortium name="Pathogen Informatics"/>
            <person name="Doyle S."/>
        </authorList>
    </citation>
    <scope>NUCLEOTIDE SEQUENCE [LARGE SCALE GENOMIC DNA]</scope>
    <source>
        <strain evidence="16 17">NCTC1934</strain>
    </source>
</reference>
<dbReference type="GO" id="GO:0016020">
    <property type="term" value="C:membrane"/>
    <property type="evidence" value="ECO:0007669"/>
    <property type="project" value="UniProtKB-SubCell"/>
</dbReference>
<dbReference type="GO" id="GO:0005524">
    <property type="term" value="F:ATP binding"/>
    <property type="evidence" value="ECO:0007669"/>
    <property type="project" value="UniProtKB-KW"/>
</dbReference>
<dbReference type="PROSITE" id="PS50113">
    <property type="entry name" value="PAC"/>
    <property type="match status" value="1"/>
</dbReference>
<dbReference type="InterPro" id="IPR035965">
    <property type="entry name" value="PAS-like_dom_sf"/>
</dbReference>
<evidence type="ECO:0000256" key="13">
    <source>
        <dbReference type="SAM" id="Phobius"/>
    </source>
</evidence>
<feature type="transmembrane region" description="Helical" evidence="13">
    <location>
        <begin position="7"/>
        <end position="27"/>
    </location>
</feature>
<dbReference type="InterPro" id="IPR038318">
    <property type="entry name" value="KdpD_sf"/>
</dbReference>
<dbReference type="Pfam" id="PF00989">
    <property type="entry name" value="PAS"/>
    <property type="match status" value="1"/>
</dbReference>
<dbReference type="SUPFAM" id="SSF55874">
    <property type="entry name" value="ATPase domain of HSP90 chaperone/DNA topoisomerase II/histidine kinase"/>
    <property type="match status" value="1"/>
</dbReference>
<keyword evidence="8 13" id="KW-1133">Transmembrane helix</keyword>
<dbReference type="InterPro" id="IPR013767">
    <property type="entry name" value="PAS_fold"/>
</dbReference>
<dbReference type="PROSITE" id="PS50112">
    <property type="entry name" value="PAS"/>
    <property type="match status" value="1"/>
</dbReference>
<keyword evidence="10 13" id="KW-0472">Membrane</keyword>
<evidence type="ECO:0000256" key="12">
    <source>
        <dbReference type="SAM" id="MobiDB-lite"/>
    </source>
</evidence>
<keyword evidence="3 16" id="KW-0808">Transferase</keyword>
<dbReference type="Pfam" id="PF07568">
    <property type="entry name" value="HisKA_2"/>
    <property type="match status" value="1"/>
</dbReference>
<evidence type="ECO:0000256" key="8">
    <source>
        <dbReference type="ARBA" id="ARBA00022989"/>
    </source>
</evidence>
<evidence type="ECO:0000256" key="3">
    <source>
        <dbReference type="ARBA" id="ARBA00022679"/>
    </source>
</evidence>
<organism evidence="16 17">
    <name type="scientific">Nocardia otitidiscaviarum</name>
    <dbReference type="NCBI Taxonomy" id="1823"/>
    <lineage>
        <taxon>Bacteria</taxon>
        <taxon>Bacillati</taxon>
        <taxon>Actinomycetota</taxon>
        <taxon>Actinomycetes</taxon>
        <taxon>Mycobacteriales</taxon>
        <taxon>Nocardiaceae</taxon>
        <taxon>Nocardia</taxon>
    </lineage>
</organism>
<feature type="compositionally biased region" description="Basic and acidic residues" evidence="12">
    <location>
        <begin position="210"/>
        <end position="229"/>
    </location>
</feature>
<keyword evidence="4 13" id="KW-0812">Transmembrane</keyword>
<dbReference type="Gene3D" id="1.20.120.620">
    <property type="entry name" value="Backbone structure of the membrane domain of e. Coli histidine kinase receptor kdpd"/>
    <property type="match status" value="1"/>
</dbReference>
<dbReference type="EMBL" id="UGRY01000002">
    <property type="protein sequence ID" value="SUA80638.1"/>
    <property type="molecule type" value="Genomic_DNA"/>
</dbReference>
<dbReference type="GO" id="GO:0006355">
    <property type="term" value="P:regulation of DNA-templated transcription"/>
    <property type="evidence" value="ECO:0007669"/>
    <property type="project" value="InterPro"/>
</dbReference>
<feature type="transmembrane region" description="Helical" evidence="13">
    <location>
        <begin position="89"/>
        <end position="107"/>
    </location>
</feature>
<evidence type="ECO:0000256" key="5">
    <source>
        <dbReference type="ARBA" id="ARBA00022741"/>
    </source>
</evidence>
<keyword evidence="6 16" id="KW-0418">Kinase</keyword>
<dbReference type="InterPro" id="IPR011495">
    <property type="entry name" value="Sig_transdc_His_kin_sub2_dim/P"/>
</dbReference>
<evidence type="ECO:0000259" key="14">
    <source>
        <dbReference type="PROSITE" id="PS50112"/>
    </source>
</evidence>
<dbReference type="InterPro" id="IPR025201">
    <property type="entry name" value="KdpD_TM"/>
</dbReference>
<evidence type="ECO:0000313" key="17">
    <source>
        <dbReference type="Proteomes" id="UP000255467"/>
    </source>
</evidence>
<keyword evidence="9" id="KW-0902">Two-component regulatory system</keyword>
<keyword evidence="7" id="KW-0067">ATP-binding</keyword>
<evidence type="ECO:0000256" key="7">
    <source>
        <dbReference type="ARBA" id="ARBA00022840"/>
    </source>
</evidence>
<accession>A0A378YV01</accession>
<dbReference type="AlphaFoldDB" id="A0A378YV01"/>
<name>A0A378YV01_9NOCA</name>